<name>A0AAV9XNH6_9PEZI</name>
<evidence type="ECO:0000256" key="1">
    <source>
        <dbReference type="SAM" id="SignalP"/>
    </source>
</evidence>
<organism evidence="2 3">
    <name type="scientific">Orbilia ellipsospora</name>
    <dbReference type="NCBI Taxonomy" id="2528407"/>
    <lineage>
        <taxon>Eukaryota</taxon>
        <taxon>Fungi</taxon>
        <taxon>Dikarya</taxon>
        <taxon>Ascomycota</taxon>
        <taxon>Pezizomycotina</taxon>
        <taxon>Orbiliomycetes</taxon>
        <taxon>Orbiliales</taxon>
        <taxon>Orbiliaceae</taxon>
        <taxon>Orbilia</taxon>
    </lineage>
</organism>
<proteinExistence type="predicted"/>
<dbReference type="AlphaFoldDB" id="A0AAV9XNH6"/>
<protein>
    <submittedName>
        <fullName evidence="2">Uncharacterized protein</fullName>
    </submittedName>
</protein>
<keyword evidence="3" id="KW-1185">Reference proteome</keyword>
<evidence type="ECO:0000313" key="2">
    <source>
        <dbReference type="EMBL" id="KAK6543538.1"/>
    </source>
</evidence>
<keyword evidence="1" id="KW-0732">Signal</keyword>
<comment type="caution">
    <text evidence="2">The sequence shown here is derived from an EMBL/GenBank/DDBJ whole genome shotgun (WGS) entry which is preliminary data.</text>
</comment>
<feature type="signal peptide" evidence="1">
    <location>
        <begin position="1"/>
        <end position="18"/>
    </location>
</feature>
<evidence type="ECO:0000313" key="3">
    <source>
        <dbReference type="Proteomes" id="UP001365542"/>
    </source>
</evidence>
<feature type="chain" id="PRO_5043664928" evidence="1">
    <location>
        <begin position="19"/>
        <end position="243"/>
    </location>
</feature>
<dbReference type="Proteomes" id="UP001365542">
    <property type="component" value="Unassembled WGS sequence"/>
</dbReference>
<dbReference type="EMBL" id="JAVHJO010000001">
    <property type="protein sequence ID" value="KAK6543538.1"/>
    <property type="molecule type" value="Genomic_DNA"/>
</dbReference>
<gene>
    <name evidence="2" type="ORF">TWF694_000284</name>
</gene>
<reference evidence="2 3" key="1">
    <citation type="submission" date="2019-10" db="EMBL/GenBank/DDBJ databases">
        <authorList>
            <person name="Palmer J.M."/>
        </authorList>
    </citation>
    <scope>NUCLEOTIDE SEQUENCE [LARGE SCALE GENOMIC DNA]</scope>
    <source>
        <strain evidence="2 3">TWF694</strain>
    </source>
</reference>
<accession>A0AAV9XNH6</accession>
<sequence>MKLQIVIISSIFILGGQAVLKRTPSGLSVAPPISTPQPFIKKPKAFEIVEDIHNAVNTGGVGGIIDGGKYIRANILKDPLPRDVLTELNSTLAKAAAEMVRIVPPVCGPGENAGVNYSVDNLVADKITPFFCTGKTSVRFVSLRTVPGYDQYTCHELLLFAQEIAVTLLDGTTDKPAGGPDIPFLPYSENGTAAGTSKTQWIGYRYSTLLGNLSPLGLVLGIDDGCQNIQSSAAFCCGPQAVA</sequence>